<dbReference type="Pfam" id="PF01625">
    <property type="entry name" value="PMSR"/>
    <property type="match status" value="1"/>
</dbReference>
<organism evidence="8 9">
    <name type="scientific">Cyanobacterium stanieri (strain ATCC 29140 / PCC 7202)</name>
    <dbReference type="NCBI Taxonomy" id="292563"/>
    <lineage>
        <taxon>Bacteria</taxon>
        <taxon>Bacillati</taxon>
        <taxon>Cyanobacteriota</taxon>
        <taxon>Cyanophyceae</taxon>
        <taxon>Oscillatoriophycideae</taxon>
        <taxon>Chroococcales</taxon>
        <taxon>Geminocystaceae</taxon>
        <taxon>Cyanobacterium</taxon>
    </lineage>
</organism>
<dbReference type="InterPro" id="IPR002569">
    <property type="entry name" value="Met_Sox_Rdtase_MsrA_dom"/>
</dbReference>
<comment type="function">
    <text evidence="5">Has an important function as a repair enzyme for proteins that have been inactivated by oxidation. Catalyzes the reversible oxidation-reduction of methionine sulfoxide in proteins to methionine.</text>
</comment>
<dbReference type="Proteomes" id="UP000010483">
    <property type="component" value="Chromosome"/>
</dbReference>
<evidence type="ECO:0000256" key="4">
    <source>
        <dbReference type="ARBA" id="ARBA00048782"/>
    </source>
</evidence>
<reference evidence="9" key="1">
    <citation type="journal article" date="2013" name="Proc. Natl. Acad. Sci. U.S.A.">
        <title>Improving the coverage of the cyanobacterial phylum using diversity-driven genome sequencing.</title>
        <authorList>
            <person name="Shih P.M."/>
            <person name="Wu D."/>
            <person name="Latifi A."/>
            <person name="Axen S.D."/>
            <person name="Fewer D.P."/>
            <person name="Talla E."/>
            <person name="Calteau A."/>
            <person name="Cai F."/>
            <person name="Tandeau de Marsac N."/>
            <person name="Rippka R."/>
            <person name="Herdman M."/>
            <person name="Sivonen K."/>
            <person name="Coursin T."/>
            <person name="Laurent T."/>
            <person name="Goodwin L."/>
            <person name="Nolan M."/>
            <person name="Davenport K.W."/>
            <person name="Han C.S."/>
            <person name="Rubin E.M."/>
            <person name="Eisen J.A."/>
            <person name="Woyke T."/>
            <person name="Gugger M."/>
            <person name="Kerfeld C.A."/>
        </authorList>
    </citation>
    <scope>NUCLEOTIDE SEQUENCE [LARGE SCALE GENOMIC DNA]</scope>
    <source>
        <strain evidence="9">ATCC 29140 / PCC 7202</strain>
    </source>
</reference>
<comment type="similarity">
    <text evidence="1 5">Belongs to the MsrA Met sulfoxide reductase family.</text>
</comment>
<dbReference type="AlphaFoldDB" id="K9YP49"/>
<evidence type="ECO:0000259" key="7">
    <source>
        <dbReference type="Pfam" id="PF01625"/>
    </source>
</evidence>
<dbReference type="Gene3D" id="3.30.1060.10">
    <property type="entry name" value="Peptide methionine sulphoxide reductase MsrA"/>
    <property type="match status" value="1"/>
</dbReference>
<dbReference type="PANTHER" id="PTHR43774:SF1">
    <property type="entry name" value="PEPTIDE METHIONINE SULFOXIDE REDUCTASE MSRA 2"/>
    <property type="match status" value="1"/>
</dbReference>
<sequence>MKKLLLIILLFWLTLAPVAQAENITKATFAGGCFWCMEEPFDELEGVISTTSGYTGGNVVNPSYKQVSAGNTGHAESVEIEYDADKVSYEQLLDVFWHNVDPTVKNKQFCDVGNQYRTAIFYHDDQQKALAQNSKEKVSQELATNIYTEITPAQEFYPAEDYHQNYYQTNTLLYKFYRSRCGRDRRLQEVWGN</sequence>
<dbReference type="EC" id="1.8.4.11" evidence="5"/>
<keyword evidence="9" id="KW-1185">Reference proteome</keyword>
<dbReference type="GO" id="GO:0008113">
    <property type="term" value="F:peptide-methionine (S)-S-oxide reductase activity"/>
    <property type="evidence" value="ECO:0007669"/>
    <property type="project" value="UniProtKB-UniRule"/>
</dbReference>
<dbReference type="NCBIfam" id="TIGR00401">
    <property type="entry name" value="msrA"/>
    <property type="match status" value="1"/>
</dbReference>
<feature type="chain" id="PRO_5003938860" description="Peptide methionine sulfoxide reductase MsrA" evidence="6">
    <location>
        <begin position="22"/>
        <end position="193"/>
    </location>
</feature>
<comment type="catalytic activity">
    <reaction evidence="3 5">
        <text>L-methionyl-[protein] + [thioredoxin]-disulfide + H2O = L-methionyl-(S)-S-oxide-[protein] + [thioredoxin]-dithiol</text>
        <dbReference type="Rhea" id="RHEA:14217"/>
        <dbReference type="Rhea" id="RHEA-COMP:10698"/>
        <dbReference type="Rhea" id="RHEA-COMP:10700"/>
        <dbReference type="Rhea" id="RHEA-COMP:12313"/>
        <dbReference type="Rhea" id="RHEA-COMP:12315"/>
        <dbReference type="ChEBI" id="CHEBI:15377"/>
        <dbReference type="ChEBI" id="CHEBI:16044"/>
        <dbReference type="ChEBI" id="CHEBI:29950"/>
        <dbReference type="ChEBI" id="CHEBI:44120"/>
        <dbReference type="ChEBI" id="CHEBI:50058"/>
        <dbReference type="EC" id="1.8.4.11"/>
    </reaction>
</comment>
<name>K9YP49_CYASC</name>
<feature type="signal peptide" evidence="6">
    <location>
        <begin position="1"/>
        <end position="21"/>
    </location>
</feature>
<dbReference type="SUPFAM" id="SSF55068">
    <property type="entry name" value="Peptide methionine sulfoxide reductase"/>
    <property type="match status" value="1"/>
</dbReference>
<proteinExistence type="inferred from homology"/>
<accession>K9YP49</accession>
<protein>
    <recommendedName>
        <fullName evidence="5">Peptide methionine sulfoxide reductase MsrA</fullName>
        <shortName evidence="5">Protein-methionine-S-oxide reductase</shortName>
        <ecNumber evidence="5">1.8.4.11</ecNumber>
    </recommendedName>
    <alternativeName>
        <fullName evidence="5">Peptide-methionine (S)-S-oxide reductase</fullName>
        <shortName evidence="5">Peptide Met(O) reductase</shortName>
    </alternativeName>
</protein>
<evidence type="ECO:0000313" key="8">
    <source>
        <dbReference type="EMBL" id="AFZ48706.1"/>
    </source>
</evidence>
<dbReference type="PATRIC" id="fig|292563.3.peg.2883"/>
<evidence type="ECO:0000256" key="1">
    <source>
        <dbReference type="ARBA" id="ARBA00005591"/>
    </source>
</evidence>
<gene>
    <name evidence="5" type="primary">msrA</name>
    <name evidence="8" type="ordered locus">Cyast_2764</name>
</gene>
<evidence type="ECO:0000256" key="2">
    <source>
        <dbReference type="ARBA" id="ARBA00023002"/>
    </source>
</evidence>
<dbReference type="EMBL" id="CP003940">
    <property type="protein sequence ID" value="AFZ48706.1"/>
    <property type="molecule type" value="Genomic_DNA"/>
</dbReference>
<dbReference type="eggNOG" id="COG0225">
    <property type="taxonomic scope" value="Bacteria"/>
</dbReference>
<dbReference type="GO" id="GO:0033744">
    <property type="term" value="F:L-methionine:thioredoxin-disulfide S-oxidoreductase activity"/>
    <property type="evidence" value="ECO:0007669"/>
    <property type="project" value="RHEA"/>
</dbReference>
<dbReference type="STRING" id="292563.Cyast_2764"/>
<keyword evidence="2 5" id="KW-0560">Oxidoreductase</keyword>
<comment type="catalytic activity">
    <reaction evidence="4 5">
        <text>[thioredoxin]-disulfide + L-methionine + H2O = L-methionine (S)-S-oxide + [thioredoxin]-dithiol</text>
        <dbReference type="Rhea" id="RHEA:19993"/>
        <dbReference type="Rhea" id="RHEA-COMP:10698"/>
        <dbReference type="Rhea" id="RHEA-COMP:10700"/>
        <dbReference type="ChEBI" id="CHEBI:15377"/>
        <dbReference type="ChEBI" id="CHEBI:29950"/>
        <dbReference type="ChEBI" id="CHEBI:50058"/>
        <dbReference type="ChEBI" id="CHEBI:57844"/>
        <dbReference type="ChEBI" id="CHEBI:58772"/>
        <dbReference type="EC" id="1.8.4.11"/>
    </reaction>
</comment>
<dbReference type="HAMAP" id="MF_01401">
    <property type="entry name" value="MsrA"/>
    <property type="match status" value="1"/>
</dbReference>
<evidence type="ECO:0000256" key="3">
    <source>
        <dbReference type="ARBA" id="ARBA00047806"/>
    </source>
</evidence>
<evidence type="ECO:0000313" key="9">
    <source>
        <dbReference type="Proteomes" id="UP000010483"/>
    </source>
</evidence>
<dbReference type="PANTHER" id="PTHR43774">
    <property type="entry name" value="PEPTIDE METHIONINE SULFOXIDE REDUCTASE"/>
    <property type="match status" value="1"/>
</dbReference>
<feature type="domain" description="Peptide methionine sulphoxide reductase MsrA" evidence="7">
    <location>
        <begin position="26"/>
        <end position="174"/>
    </location>
</feature>
<dbReference type="InterPro" id="IPR036509">
    <property type="entry name" value="Met_Sox_Rdtase_MsrA_sf"/>
</dbReference>
<evidence type="ECO:0000256" key="5">
    <source>
        <dbReference type="HAMAP-Rule" id="MF_01401"/>
    </source>
</evidence>
<dbReference type="HOGENOM" id="CLU_031040_10_1_3"/>
<dbReference type="KEGG" id="csn:Cyast_2764"/>
<keyword evidence="6" id="KW-0732">Signal</keyword>
<feature type="active site" evidence="5">
    <location>
        <position position="33"/>
    </location>
</feature>
<evidence type="ECO:0000256" key="6">
    <source>
        <dbReference type="SAM" id="SignalP"/>
    </source>
</evidence>